<evidence type="ECO:0000256" key="5">
    <source>
        <dbReference type="SAM" id="SignalP"/>
    </source>
</evidence>
<protein>
    <submittedName>
        <fullName evidence="7">Transporter substrate-binding domain-containing protein</fullName>
    </submittedName>
</protein>
<dbReference type="KEGG" id="qso:IRL76_09120"/>
<dbReference type="PANTHER" id="PTHR35936:SF17">
    <property type="entry name" value="ARGININE-BINDING EXTRACELLULAR PROTEIN ARTP"/>
    <property type="match status" value="1"/>
</dbReference>
<keyword evidence="3 5" id="KW-0732">Signal</keyword>
<dbReference type="AlphaFoldDB" id="A0A7S8F2P3"/>
<dbReference type="EMBL" id="CP064654">
    <property type="protein sequence ID" value="QPC98046.1"/>
    <property type="molecule type" value="Genomic_DNA"/>
</dbReference>
<dbReference type="GO" id="GO:0030313">
    <property type="term" value="C:cell envelope"/>
    <property type="evidence" value="ECO:0007669"/>
    <property type="project" value="UniProtKB-SubCell"/>
</dbReference>
<dbReference type="RefSeq" id="WP_200981055.1">
    <property type="nucleotide sequence ID" value="NZ_CP064654.1"/>
</dbReference>
<feature type="signal peptide" evidence="5">
    <location>
        <begin position="1"/>
        <end position="25"/>
    </location>
</feature>
<evidence type="ECO:0000259" key="6">
    <source>
        <dbReference type="SMART" id="SM00062"/>
    </source>
</evidence>
<accession>A0A7S8F2P3</accession>
<evidence type="ECO:0000256" key="1">
    <source>
        <dbReference type="ARBA" id="ARBA00004196"/>
    </source>
</evidence>
<organism evidence="7 8">
    <name type="scientific">Qipengyuania soli</name>
    <dbReference type="NCBI Taxonomy" id="2782568"/>
    <lineage>
        <taxon>Bacteria</taxon>
        <taxon>Pseudomonadati</taxon>
        <taxon>Pseudomonadota</taxon>
        <taxon>Alphaproteobacteria</taxon>
        <taxon>Sphingomonadales</taxon>
        <taxon>Erythrobacteraceae</taxon>
        <taxon>Qipengyuania</taxon>
    </lineage>
</organism>
<evidence type="ECO:0000256" key="3">
    <source>
        <dbReference type="ARBA" id="ARBA00022729"/>
    </source>
</evidence>
<evidence type="ECO:0000313" key="8">
    <source>
        <dbReference type="Proteomes" id="UP000594459"/>
    </source>
</evidence>
<proteinExistence type="inferred from homology"/>
<dbReference type="SMART" id="SM00062">
    <property type="entry name" value="PBPb"/>
    <property type="match status" value="1"/>
</dbReference>
<comment type="subcellular location">
    <subcellularLocation>
        <location evidence="1">Cell envelope</location>
    </subcellularLocation>
</comment>
<feature type="chain" id="PRO_5032981483" evidence="5">
    <location>
        <begin position="26"/>
        <end position="288"/>
    </location>
</feature>
<dbReference type="Proteomes" id="UP000594459">
    <property type="component" value="Chromosome"/>
</dbReference>
<comment type="similarity">
    <text evidence="2 4">Belongs to the bacterial solute-binding protein 3 family.</text>
</comment>
<keyword evidence="8" id="KW-1185">Reference proteome</keyword>
<evidence type="ECO:0000313" key="7">
    <source>
        <dbReference type="EMBL" id="QPC98046.1"/>
    </source>
</evidence>
<dbReference type="InterPro" id="IPR001638">
    <property type="entry name" value="Solute-binding_3/MltF_N"/>
</dbReference>
<evidence type="ECO:0000256" key="2">
    <source>
        <dbReference type="ARBA" id="ARBA00010333"/>
    </source>
</evidence>
<dbReference type="PROSITE" id="PS01039">
    <property type="entry name" value="SBP_BACTERIAL_3"/>
    <property type="match status" value="1"/>
</dbReference>
<dbReference type="SUPFAM" id="SSF53850">
    <property type="entry name" value="Periplasmic binding protein-like II"/>
    <property type="match status" value="1"/>
</dbReference>
<gene>
    <name evidence="7" type="ORF">IRL76_09120</name>
</gene>
<evidence type="ECO:0000256" key="4">
    <source>
        <dbReference type="RuleBase" id="RU003744"/>
    </source>
</evidence>
<dbReference type="Pfam" id="PF00497">
    <property type="entry name" value="SBP_bac_3"/>
    <property type="match status" value="1"/>
</dbReference>
<dbReference type="Gene3D" id="3.40.190.10">
    <property type="entry name" value="Periplasmic binding protein-like II"/>
    <property type="match status" value="3"/>
</dbReference>
<name>A0A7S8F2P3_9SPHN</name>
<dbReference type="PANTHER" id="PTHR35936">
    <property type="entry name" value="MEMBRANE-BOUND LYTIC MUREIN TRANSGLYCOSYLASE F"/>
    <property type="match status" value="1"/>
</dbReference>
<feature type="domain" description="Solute-binding protein family 3/N-terminal" evidence="6">
    <location>
        <begin position="36"/>
        <end position="274"/>
    </location>
</feature>
<dbReference type="InterPro" id="IPR018313">
    <property type="entry name" value="SBP_3_CS"/>
</dbReference>
<sequence length="288" mass="30746">MDRRGFIAGLVGAAGALAVSSPLSAAPLEKVRELGVLRIGLYNDYRPWSWEREGRPAGIDVDIAKVIAEKLGLRADVVLFAADEEVSDDLRNVVWRGGLLGFQPCDVMLHVPFDLEFAKQEDQVAFIAPYYHESFTGICSSGTRNCDAPPQLFVGKPVAAEIDSIPDFYLLGGFGGILRGDIKHYPSGYAAAEAVQAGDAEMAVATKAQIEAAIADRPDAGAQLRKSPLPLMPSRGWDIGMAVKENSRSLGFAIEDVVAEMASSGRMTEIFAGHGVAWEAAEAAKPLA</sequence>
<reference evidence="7 8" key="1">
    <citation type="submission" date="2020-11" db="EMBL/GenBank/DDBJ databases">
        <title>The genome sequence of Erythrobacter sp. 6D36.</title>
        <authorList>
            <person name="Liu Y."/>
        </authorList>
    </citation>
    <scope>NUCLEOTIDE SEQUENCE [LARGE SCALE GENOMIC DNA]</scope>
    <source>
        <strain evidence="7 8">6D36</strain>
    </source>
</reference>